<evidence type="ECO:0000313" key="1">
    <source>
        <dbReference type="EMBL" id="RPA78125.1"/>
    </source>
</evidence>
<protein>
    <submittedName>
        <fullName evidence="1">Uncharacterized protein</fullName>
    </submittedName>
</protein>
<gene>
    <name evidence="1" type="ORF">BJ508DRAFT_349776</name>
</gene>
<dbReference type="Proteomes" id="UP000275078">
    <property type="component" value="Unassembled WGS sequence"/>
</dbReference>
<accession>A0A3N4HWE3</accession>
<sequence>MWPKDFKGKMSKENAHSIVGPNTTAAVYLNNAKVKYVLWGHHALALVFRVQITWILEQLSIIVADEDFALAIETLKQHSYVQKSKVNIGLMRSLTHSGYGKFPECAIFEYHVPQEFRLLGAKAKRDENLQPREIVLFPASLVNFSFDTPSYIKHTTVRLSKEKESPSWVVARPTLPGILDSALSMMRLNEGEIKDRDDGGRKFTLRRFGTYIWNEVVMYAFNRKDALRQYRSIEELPKRMRDVADNLSAENKDYYLKLCIAEGTHRRQKLYSNVDDLARMDTDEEEAYDGETWEEYFGVANLSGKDESPLA</sequence>
<keyword evidence="2" id="KW-1185">Reference proteome</keyword>
<proteinExistence type="predicted"/>
<evidence type="ECO:0000313" key="2">
    <source>
        <dbReference type="Proteomes" id="UP000275078"/>
    </source>
</evidence>
<organism evidence="1 2">
    <name type="scientific">Ascobolus immersus RN42</name>
    <dbReference type="NCBI Taxonomy" id="1160509"/>
    <lineage>
        <taxon>Eukaryota</taxon>
        <taxon>Fungi</taxon>
        <taxon>Dikarya</taxon>
        <taxon>Ascomycota</taxon>
        <taxon>Pezizomycotina</taxon>
        <taxon>Pezizomycetes</taxon>
        <taxon>Pezizales</taxon>
        <taxon>Ascobolaceae</taxon>
        <taxon>Ascobolus</taxon>
    </lineage>
</organism>
<dbReference type="EMBL" id="ML119715">
    <property type="protein sequence ID" value="RPA78125.1"/>
    <property type="molecule type" value="Genomic_DNA"/>
</dbReference>
<dbReference type="AlphaFoldDB" id="A0A3N4HWE3"/>
<reference evidence="1 2" key="1">
    <citation type="journal article" date="2018" name="Nat. Ecol. Evol.">
        <title>Pezizomycetes genomes reveal the molecular basis of ectomycorrhizal truffle lifestyle.</title>
        <authorList>
            <person name="Murat C."/>
            <person name="Payen T."/>
            <person name="Noel B."/>
            <person name="Kuo A."/>
            <person name="Morin E."/>
            <person name="Chen J."/>
            <person name="Kohler A."/>
            <person name="Krizsan K."/>
            <person name="Balestrini R."/>
            <person name="Da Silva C."/>
            <person name="Montanini B."/>
            <person name="Hainaut M."/>
            <person name="Levati E."/>
            <person name="Barry K.W."/>
            <person name="Belfiori B."/>
            <person name="Cichocki N."/>
            <person name="Clum A."/>
            <person name="Dockter R.B."/>
            <person name="Fauchery L."/>
            <person name="Guy J."/>
            <person name="Iotti M."/>
            <person name="Le Tacon F."/>
            <person name="Lindquist E.A."/>
            <person name="Lipzen A."/>
            <person name="Malagnac F."/>
            <person name="Mello A."/>
            <person name="Molinier V."/>
            <person name="Miyauchi S."/>
            <person name="Poulain J."/>
            <person name="Riccioni C."/>
            <person name="Rubini A."/>
            <person name="Sitrit Y."/>
            <person name="Splivallo R."/>
            <person name="Traeger S."/>
            <person name="Wang M."/>
            <person name="Zifcakova L."/>
            <person name="Wipf D."/>
            <person name="Zambonelli A."/>
            <person name="Paolocci F."/>
            <person name="Nowrousian M."/>
            <person name="Ottonello S."/>
            <person name="Baldrian P."/>
            <person name="Spatafora J.W."/>
            <person name="Henrissat B."/>
            <person name="Nagy L.G."/>
            <person name="Aury J.M."/>
            <person name="Wincker P."/>
            <person name="Grigoriev I.V."/>
            <person name="Bonfante P."/>
            <person name="Martin F.M."/>
        </authorList>
    </citation>
    <scope>NUCLEOTIDE SEQUENCE [LARGE SCALE GENOMIC DNA]</scope>
    <source>
        <strain evidence="1 2">RN42</strain>
    </source>
</reference>
<name>A0A3N4HWE3_ASCIM</name>